<gene>
    <name evidence="7" type="ORF">PHATR_46687</name>
</gene>
<dbReference type="SUPFAM" id="SSF51197">
    <property type="entry name" value="Clavaminate synthase-like"/>
    <property type="match status" value="1"/>
</dbReference>
<sequence length="626" mass="68821">MSKKSFAVCALLALIVACQHSFRVTGFTIPRQVPVRFRTASAPFRSRADAFDRSIPQSASLATEGITSSSLGQVVLQKMESSRDKALEFADMFALTPAEAAFYSLFAAIREAVPLGLKGQPFVLRHAEIEKAMHQESQWPGFFTMKDLEKALSDDFLDAARGSTDNRKGWQITDVSVPRGQSFEEARMTFQDVQAALEKGTVIFNAAGAHIPKLAGPSLACTESTLLPCALNLYVTDAGKRTSAPPHTDKQDVAVVQTSGRKHWKVYSPPNPAMKPTVDIFARGKGDDSLPLYILESDLGCQLLLETTLNPGDVMFVPAAFPHTTSTVTEDDSTHADKTSIHLTLGIDHHIWELDYLCCRRLALRRANVKDTALGQTGEEDSPYIGAANEVTAPLINDLFAELPLGLLGGVDYAAPVIEHVAAELERISREVDETTASAVGASVWREAVERLRTQGMELLDIHRDMYLAALEEGQIRDEEAAMTAHLGQAVRRAMTPERMQRLSLFRVKRYFDQIDASKKALQQWSYARVEPEGEGDLADNWALTMPVKVGDQVEADLGGAFFPATVSRASGGTFDVNFFDGDRETGLERNQIKLLAPPAPQGDINTSNMTPKQLKRWKKQQEKTK</sequence>
<evidence type="ECO:0000256" key="4">
    <source>
        <dbReference type="SAM" id="MobiDB-lite"/>
    </source>
</evidence>
<dbReference type="Gene3D" id="2.60.120.650">
    <property type="entry name" value="Cupin"/>
    <property type="match status" value="1"/>
</dbReference>
<keyword evidence="3" id="KW-0223">Dioxygenase</keyword>
<dbReference type="KEGG" id="pti:PHATR_46687"/>
<dbReference type="GO" id="GO:0005506">
    <property type="term" value="F:iron ion binding"/>
    <property type="evidence" value="ECO:0007669"/>
    <property type="project" value="UniProtKB-UniRule"/>
</dbReference>
<evidence type="ECO:0000313" key="7">
    <source>
        <dbReference type="EMBL" id="ACI65119.1"/>
    </source>
</evidence>
<dbReference type="PANTHER" id="PTHR13096">
    <property type="entry name" value="MINA53 MYC INDUCED NUCLEAR ANTIGEN"/>
    <property type="match status" value="1"/>
</dbReference>
<dbReference type="HOGENOM" id="CLU_428649_0_0_1"/>
<keyword evidence="3" id="KW-0804">Transcription</keyword>
<keyword evidence="3" id="KW-0539">Nucleus</keyword>
<keyword evidence="3" id="KW-0560">Oxidoreductase</keyword>
<proteinExistence type="inferred from homology"/>
<evidence type="ECO:0000256" key="2">
    <source>
        <dbReference type="ARBA" id="ARBA00023004"/>
    </source>
</evidence>
<name>B5Y3G4_PHATC</name>
<keyword evidence="1 3" id="KW-0479">Metal-binding</keyword>
<evidence type="ECO:0000256" key="1">
    <source>
        <dbReference type="ARBA" id="ARBA00022723"/>
    </source>
</evidence>
<keyword evidence="2 3" id="KW-0408">Iron</keyword>
<dbReference type="InterPro" id="IPR003347">
    <property type="entry name" value="JmjC_dom"/>
</dbReference>
<reference evidence="7 8" key="1">
    <citation type="journal article" date="2008" name="Nature">
        <title>The Phaeodactylum genome reveals the evolutionary history of diatom genomes.</title>
        <authorList>
            <person name="Bowler C."/>
            <person name="Allen A.E."/>
            <person name="Badger J.H."/>
            <person name="Grimwood J."/>
            <person name="Jabbari K."/>
            <person name="Kuo A."/>
            <person name="Maheswari U."/>
            <person name="Martens C."/>
            <person name="Maumus F."/>
            <person name="Otillar R.P."/>
            <person name="Rayko E."/>
            <person name="Salamov A."/>
            <person name="Vandepoele K."/>
            <person name="Beszteri B."/>
            <person name="Gruber A."/>
            <person name="Heijde M."/>
            <person name="Katinka M."/>
            <person name="Mock T."/>
            <person name="Valentin K."/>
            <person name="Verret F."/>
            <person name="Berges J.A."/>
            <person name="Brownlee C."/>
            <person name="Cadoret J.P."/>
            <person name="Chiovitti A."/>
            <person name="Choi C.J."/>
            <person name="Coesel S."/>
            <person name="De Martino A."/>
            <person name="Detter J.C."/>
            <person name="Durkin C."/>
            <person name="Falciatore A."/>
            <person name="Fournet J."/>
            <person name="Haruta M."/>
            <person name="Huysman M.J."/>
            <person name="Jenkins B.D."/>
            <person name="Jiroutova K."/>
            <person name="Jorgensen R.E."/>
            <person name="Joubert Y."/>
            <person name="Kaplan A."/>
            <person name="Kroger N."/>
            <person name="Kroth P.G."/>
            <person name="La Roche J."/>
            <person name="Lindquist E."/>
            <person name="Lommer M."/>
            <person name="Martin-Jezequel V."/>
            <person name="Lopez P.J."/>
            <person name="Lucas S."/>
            <person name="Mangogna M."/>
            <person name="McGinnis K."/>
            <person name="Medlin L.K."/>
            <person name="Montsant A."/>
            <person name="Oudot-Le Secq M.P."/>
            <person name="Napoli C."/>
            <person name="Obornik M."/>
            <person name="Parker M.S."/>
            <person name="Petit J.L."/>
            <person name="Porcel B.M."/>
            <person name="Poulsen N."/>
            <person name="Robison M."/>
            <person name="Rychlewski L."/>
            <person name="Rynearson T.A."/>
            <person name="Schmutz J."/>
            <person name="Shapiro H."/>
            <person name="Siaut M."/>
            <person name="Stanley M."/>
            <person name="Sussman M.R."/>
            <person name="Taylor A.R."/>
            <person name="Vardi A."/>
            <person name="von Dassow P."/>
            <person name="Vyverman W."/>
            <person name="Willis A."/>
            <person name="Wyrwicz L.S."/>
            <person name="Rokhsar D.S."/>
            <person name="Weissenbach J."/>
            <person name="Armbrust E.V."/>
            <person name="Green B.R."/>
            <person name="Van de Peer Y."/>
            <person name="Grigoriev I.V."/>
        </authorList>
    </citation>
    <scope>NUCLEOTIDE SEQUENCE [LARGE SCALE GENOMIC DNA]</scope>
    <source>
        <strain evidence="7 8">CCAP 1055/1</strain>
    </source>
</reference>
<evidence type="ECO:0000259" key="6">
    <source>
        <dbReference type="PROSITE" id="PS51184"/>
    </source>
</evidence>
<keyword evidence="3" id="KW-0805">Transcription regulation</keyword>
<evidence type="ECO:0000256" key="3">
    <source>
        <dbReference type="RuleBase" id="RU366061"/>
    </source>
</evidence>
<dbReference type="GO" id="GO:0051864">
    <property type="term" value="F:histone H3K36 demethylase activity"/>
    <property type="evidence" value="ECO:0007669"/>
    <property type="project" value="TreeGrafter"/>
</dbReference>
<dbReference type="Pfam" id="PF08007">
    <property type="entry name" value="JmjC_2"/>
    <property type="match status" value="1"/>
</dbReference>
<comment type="function">
    <text evidence="3">Oxygenase that can act as both a histone lysine demethylase and a ribosomal histidine hydroxylase.</text>
</comment>
<feature type="domain" description="JmjC" evidence="6">
    <location>
        <begin position="200"/>
        <end position="358"/>
    </location>
</feature>
<dbReference type="PANTHER" id="PTHR13096:SF8">
    <property type="entry name" value="RIBOSOMAL OXYGENASE 1"/>
    <property type="match status" value="1"/>
</dbReference>
<protein>
    <recommendedName>
        <fullName evidence="3">Bifunctional lysine-specific demethylase and histidyl-hydroxylase</fullName>
        <ecNumber evidence="3">1.14.11.-</ecNumber>
    </recommendedName>
</protein>
<dbReference type="GO" id="GO:0005730">
    <property type="term" value="C:nucleolus"/>
    <property type="evidence" value="ECO:0007669"/>
    <property type="project" value="TreeGrafter"/>
</dbReference>
<evidence type="ECO:0000256" key="5">
    <source>
        <dbReference type="SAM" id="SignalP"/>
    </source>
</evidence>
<dbReference type="GeneID" id="7204417"/>
<dbReference type="PROSITE" id="PS51257">
    <property type="entry name" value="PROKAR_LIPOPROTEIN"/>
    <property type="match status" value="1"/>
</dbReference>
<dbReference type="RefSeq" id="XP_002185649.1">
    <property type="nucleotide sequence ID" value="XM_002185613.1"/>
</dbReference>
<comment type="cofactor">
    <cofactor evidence="3">
        <name>Fe(2+)</name>
        <dbReference type="ChEBI" id="CHEBI:29033"/>
    </cofactor>
    <text evidence="3">Binds 1 Fe(2+) ion per subunit.</text>
</comment>
<dbReference type="PROSITE" id="PS51184">
    <property type="entry name" value="JMJC"/>
    <property type="match status" value="1"/>
</dbReference>
<accession>B5Y3G4</accession>
<reference evidence="8" key="2">
    <citation type="submission" date="2008-08" db="EMBL/GenBank/DDBJ databases">
        <authorList>
            <consortium name="Diatom Consortium"/>
            <person name="Grigoriev I."/>
            <person name="Grimwood J."/>
            <person name="Kuo A."/>
            <person name="Otillar R.P."/>
            <person name="Salamov A."/>
            <person name="Detter J.C."/>
            <person name="Lindquist E."/>
            <person name="Shapiro H."/>
            <person name="Lucas S."/>
            <person name="Glavina del Rio T."/>
            <person name="Pitluck S."/>
            <person name="Rokhsar D."/>
            <person name="Bowler C."/>
        </authorList>
    </citation>
    <scope>GENOME REANNOTATION</scope>
    <source>
        <strain evidence="8">CCAP 1055/1</strain>
    </source>
</reference>
<feature type="region of interest" description="Disordered" evidence="4">
    <location>
        <begin position="598"/>
        <end position="626"/>
    </location>
</feature>
<dbReference type="AlphaFoldDB" id="B5Y3G4"/>
<comment type="subcellular location">
    <subcellularLocation>
        <location evidence="3">Nucleus</location>
    </subcellularLocation>
</comment>
<dbReference type="InParanoid" id="B5Y3G4"/>
<dbReference type="PaxDb" id="2850-Phatr46687"/>
<dbReference type="EMBL" id="CP001141">
    <property type="protein sequence ID" value="ACI65119.1"/>
    <property type="molecule type" value="Genomic_DNA"/>
</dbReference>
<dbReference type="GO" id="GO:0032453">
    <property type="term" value="F:histone H3K4 demethylase activity"/>
    <property type="evidence" value="ECO:0007669"/>
    <property type="project" value="TreeGrafter"/>
</dbReference>
<evidence type="ECO:0000313" key="8">
    <source>
        <dbReference type="Proteomes" id="UP000000759"/>
    </source>
</evidence>
<dbReference type="EC" id="1.14.11.-" evidence="3"/>
<dbReference type="OrthoDB" id="425950at2759"/>
<dbReference type="Gene3D" id="2.30.30.140">
    <property type="match status" value="1"/>
</dbReference>
<comment type="similarity">
    <text evidence="3">Belongs to the ROX family.</text>
</comment>
<keyword evidence="8" id="KW-1185">Reference proteome</keyword>
<dbReference type="eggNOG" id="ENOG502S42U">
    <property type="taxonomic scope" value="Eukaryota"/>
</dbReference>
<dbReference type="CDD" id="cd04508">
    <property type="entry name" value="Tudor_SF"/>
    <property type="match status" value="1"/>
</dbReference>
<dbReference type="InterPro" id="IPR039994">
    <property type="entry name" value="NO66-like"/>
</dbReference>
<organism evidence="7 8">
    <name type="scientific">Phaeodactylum tricornutum (strain CCAP 1055/1)</name>
    <dbReference type="NCBI Taxonomy" id="556484"/>
    <lineage>
        <taxon>Eukaryota</taxon>
        <taxon>Sar</taxon>
        <taxon>Stramenopiles</taxon>
        <taxon>Ochrophyta</taxon>
        <taxon>Bacillariophyta</taxon>
        <taxon>Bacillariophyceae</taxon>
        <taxon>Bacillariophycidae</taxon>
        <taxon>Naviculales</taxon>
        <taxon>Phaeodactylaceae</taxon>
        <taxon>Phaeodactylum</taxon>
    </lineage>
</organism>
<dbReference type="Proteomes" id="UP000000759">
    <property type="component" value="Chromosome 11"/>
</dbReference>
<feature type="signal peptide" evidence="5">
    <location>
        <begin position="1"/>
        <end position="26"/>
    </location>
</feature>
<feature type="chain" id="PRO_5002838345" description="Bifunctional lysine-specific demethylase and histidyl-hydroxylase" evidence="5">
    <location>
        <begin position="27"/>
        <end position="626"/>
    </location>
</feature>
<keyword evidence="5" id="KW-0732">Signal</keyword>